<comment type="caution">
    <text evidence="2">The sequence shown here is derived from an EMBL/GenBank/DDBJ whole genome shotgun (WGS) entry which is preliminary data.</text>
</comment>
<gene>
    <name evidence="2" type="ORF">PoB_002696300</name>
</gene>
<keyword evidence="1" id="KW-0175">Coiled coil</keyword>
<dbReference type="EMBL" id="BLXT01003087">
    <property type="protein sequence ID" value="GFO00458.1"/>
    <property type="molecule type" value="Genomic_DNA"/>
</dbReference>
<sequence length="417" mass="46102">MKYGLSKALRSGDVSIPLQLSPPDNSAEDVMGSSGSVDSALYIIDHYLRDLWLSVQHRPSPDAPHASVAEGLTILQRCLVCSSLIHRRDTRLVLEIQAAEARGSESSARRKEEILDQLERNFCDYVKNYVSDVKEGIRAASPETADELFHSAVAFFSQDLPEPTCQARDGQKKDGEGDIGEEMSALKDKVNALEKRVQENKIEGQKNCSFLELQIDISADSMRNDFQNLNRKLESLKNQVKALELETKKSMKDAAATTPSAAVVTSPPTGASATELSRPLKKVKLWTDFSAKVASDRHHPEITDVQLLPCGTFLLADYTNRRVKLFETQGQHLHTMECRSNPRCLALLDSSGTSNSYTAALTLPHCPSIDILEVADNNIKVKVSYSIPYIVTSTVNILKLTDLIQINTVNTISLFEL</sequence>
<dbReference type="Proteomes" id="UP000735302">
    <property type="component" value="Unassembled WGS sequence"/>
</dbReference>
<evidence type="ECO:0000313" key="2">
    <source>
        <dbReference type="EMBL" id="GFO00458.1"/>
    </source>
</evidence>
<feature type="coiled-coil region" evidence="1">
    <location>
        <begin position="183"/>
        <end position="253"/>
    </location>
</feature>
<name>A0AAV3ZZZ5_9GAST</name>
<evidence type="ECO:0000313" key="3">
    <source>
        <dbReference type="Proteomes" id="UP000735302"/>
    </source>
</evidence>
<organism evidence="2 3">
    <name type="scientific">Plakobranchus ocellatus</name>
    <dbReference type="NCBI Taxonomy" id="259542"/>
    <lineage>
        <taxon>Eukaryota</taxon>
        <taxon>Metazoa</taxon>
        <taxon>Spiralia</taxon>
        <taxon>Lophotrochozoa</taxon>
        <taxon>Mollusca</taxon>
        <taxon>Gastropoda</taxon>
        <taxon>Heterobranchia</taxon>
        <taxon>Euthyneura</taxon>
        <taxon>Panpulmonata</taxon>
        <taxon>Sacoglossa</taxon>
        <taxon>Placobranchoidea</taxon>
        <taxon>Plakobranchidae</taxon>
        <taxon>Plakobranchus</taxon>
    </lineage>
</organism>
<keyword evidence="3" id="KW-1185">Reference proteome</keyword>
<reference evidence="2 3" key="1">
    <citation type="journal article" date="2021" name="Elife">
        <title>Chloroplast acquisition without the gene transfer in kleptoplastic sea slugs, Plakobranchus ocellatus.</title>
        <authorList>
            <person name="Maeda T."/>
            <person name="Takahashi S."/>
            <person name="Yoshida T."/>
            <person name="Shimamura S."/>
            <person name="Takaki Y."/>
            <person name="Nagai Y."/>
            <person name="Toyoda A."/>
            <person name="Suzuki Y."/>
            <person name="Arimoto A."/>
            <person name="Ishii H."/>
            <person name="Satoh N."/>
            <person name="Nishiyama T."/>
            <person name="Hasebe M."/>
            <person name="Maruyama T."/>
            <person name="Minagawa J."/>
            <person name="Obokata J."/>
            <person name="Shigenobu S."/>
        </authorList>
    </citation>
    <scope>NUCLEOTIDE SEQUENCE [LARGE SCALE GENOMIC DNA]</scope>
</reference>
<dbReference type="AlphaFoldDB" id="A0AAV3ZZZ5"/>
<protein>
    <submittedName>
        <fullName evidence="2">Uncharacterized protein</fullName>
    </submittedName>
</protein>
<proteinExistence type="predicted"/>
<accession>A0AAV3ZZZ5</accession>
<evidence type="ECO:0000256" key="1">
    <source>
        <dbReference type="SAM" id="Coils"/>
    </source>
</evidence>